<gene>
    <name evidence="1" type="ORF">SAMN05216243_0979</name>
</gene>
<dbReference type="STRING" id="407036.SAMN05216243_0979"/>
<reference evidence="1 2" key="1">
    <citation type="submission" date="2016-10" db="EMBL/GenBank/DDBJ databases">
        <authorList>
            <person name="de Groot N.N."/>
        </authorList>
    </citation>
    <scope>NUCLEOTIDE SEQUENCE [LARGE SCALE GENOMIC DNA]</scope>
    <source>
        <strain evidence="1 2">CGMCC 1.6502</strain>
    </source>
</reference>
<sequence>MLPNVDAHREKLQGLGAAIKSKKNLLNAAAANKQSNLKRLKDRVASTVSNAHKQ</sequence>
<evidence type="ECO:0000313" key="1">
    <source>
        <dbReference type="EMBL" id="SDJ81347.1"/>
    </source>
</evidence>
<dbReference type="EMBL" id="FNFL01000001">
    <property type="protein sequence ID" value="SDJ81347.1"/>
    <property type="molecule type" value="Genomic_DNA"/>
</dbReference>
<evidence type="ECO:0000313" key="2">
    <source>
        <dbReference type="Proteomes" id="UP000198694"/>
    </source>
</evidence>
<dbReference type="AlphaFoldDB" id="A0A1G8WTI0"/>
<name>A0A1G8WTI0_9BACI</name>
<protein>
    <submittedName>
        <fullName evidence="1">Uncharacterized protein</fullName>
    </submittedName>
</protein>
<dbReference type="RefSeq" id="WP_175559240.1">
    <property type="nucleotide sequence ID" value="NZ_FNFL01000001.1"/>
</dbReference>
<proteinExistence type="predicted"/>
<keyword evidence="2" id="KW-1185">Reference proteome</keyword>
<accession>A0A1G8WTI0</accession>
<organism evidence="1 2">
    <name type="scientific">Sediminibacillus albus</name>
    <dbReference type="NCBI Taxonomy" id="407036"/>
    <lineage>
        <taxon>Bacteria</taxon>
        <taxon>Bacillati</taxon>
        <taxon>Bacillota</taxon>
        <taxon>Bacilli</taxon>
        <taxon>Bacillales</taxon>
        <taxon>Bacillaceae</taxon>
        <taxon>Sediminibacillus</taxon>
    </lineage>
</organism>
<dbReference type="Proteomes" id="UP000198694">
    <property type="component" value="Unassembled WGS sequence"/>
</dbReference>